<dbReference type="Pfam" id="PF13091">
    <property type="entry name" value="PLDc_2"/>
    <property type="match status" value="2"/>
</dbReference>
<reference evidence="3 4" key="1">
    <citation type="submission" date="2019-03" db="EMBL/GenBank/DDBJ databases">
        <title>Lake Tanganyika Metagenome-Assembled Genomes (MAGs).</title>
        <authorList>
            <person name="Tran P."/>
        </authorList>
    </citation>
    <scope>NUCLEOTIDE SEQUENCE [LARGE SCALE GENOMIC DNA]</scope>
    <source>
        <strain evidence="3">K_DeepCast_65m_m2_236</strain>
    </source>
</reference>
<dbReference type="GO" id="GO:0030572">
    <property type="term" value="F:phosphatidyltransferase activity"/>
    <property type="evidence" value="ECO:0007669"/>
    <property type="project" value="UniProtKB-ARBA"/>
</dbReference>
<feature type="domain" description="PLD phosphodiesterase" evidence="2">
    <location>
        <begin position="335"/>
        <end position="362"/>
    </location>
</feature>
<feature type="non-terminal residue" evidence="3">
    <location>
        <position position="1"/>
    </location>
</feature>
<feature type="compositionally biased region" description="Polar residues" evidence="1">
    <location>
        <begin position="218"/>
        <end position="234"/>
    </location>
</feature>
<feature type="region of interest" description="Disordered" evidence="1">
    <location>
        <begin position="218"/>
        <end position="240"/>
    </location>
</feature>
<dbReference type="Gene3D" id="3.30.870.10">
    <property type="entry name" value="Endonuclease Chain A"/>
    <property type="match status" value="2"/>
</dbReference>
<dbReference type="Proteomes" id="UP000703893">
    <property type="component" value="Unassembled WGS sequence"/>
</dbReference>
<feature type="domain" description="PLD phosphodiesterase" evidence="2">
    <location>
        <begin position="162"/>
        <end position="189"/>
    </location>
</feature>
<dbReference type="SUPFAM" id="SSF56024">
    <property type="entry name" value="Phospholipase D/nuclease"/>
    <property type="match status" value="2"/>
</dbReference>
<protein>
    <submittedName>
        <fullName evidence="3">Phosphatidylserine/phosphatidylglycerophosphate/ cardiolipin synthase family protein</fullName>
    </submittedName>
</protein>
<dbReference type="InterPro" id="IPR025202">
    <property type="entry name" value="PLD-like_dom"/>
</dbReference>
<sequence>GPGPGHGPGYCSGHGPGQAPCSRRRPPPSGPDYPEVAIASLKSEYEDLKAEATQEPAATARPPKVSTGNRFALHVDSEAYPVLREMLRAASKSIAFETFSFWSDKTALDIAALMADRHDAGVKVRVLVDGYKVKDDSKVVAYLRGRGVPVRRYNPKVVYKLGFNITHRKIYAIDGVRAMTGGMNIGGGYECCTHDYLITVEGPAARDLTAEFESDWNASGTPEQVLDSQPSATPTADPLGGRATVVVTSRREADRAQEIRRAVSNLIAEATREISLGYPYFSDDRLIGELKGAIKRGVRVKLVLPAETDEKLMKILNPRSANQVWKAGGEVRFFDARFSHAKYFFVDGKKALLGSSNGDAITFKYNQEAGLVVEDPAFVAEAYNRLAAADWATSRAPRHDDLDLPWYKIPYGWLLEAFDFAF</sequence>
<evidence type="ECO:0000256" key="1">
    <source>
        <dbReference type="SAM" id="MobiDB-lite"/>
    </source>
</evidence>
<evidence type="ECO:0000313" key="3">
    <source>
        <dbReference type="EMBL" id="MBM3275925.1"/>
    </source>
</evidence>
<dbReference type="PROSITE" id="PS50035">
    <property type="entry name" value="PLD"/>
    <property type="match status" value="2"/>
</dbReference>
<dbReference type="SMART" id="SM00155">
    <property type="entry name" value="PLDc"/>
    <property type="match status" value="2"/>
</dbReference>
<dbReference type="PANTHER" id="PTHR21248:SF22">
    <property type="entry name" value="PHOSPHOLIPASE D"/>
    <property type="match status" value="1"/>
</dbReference>
<proteinExistence type="predicted"/>
<comment type="caution">
    <text evidence="3">The sequence shown here is derived from an EMBL/GenBank/DDBJ whole genome shotgun (WGS) entry which is preliminary data.</text>
</comment>
<organism evidence="3 4">
    <name type="scientific">Candidatus Tanganyikabacteria bacterium</name>
    <dbReference type="NCBI Taxonomy" id="2961651"/>
    <lineage>
        <taxon>Bacteria</taxon>
        <taxon>Bacillati</taxon>
        <taxon>Candidatus Sericytochromatia</taxon>
        <taxon>Candidatus Tanganyikabacteria</taxon>
    </lineage>
</organism>
<accession>A0A937X887</accession>
<gene>
    <name evidence="3" type="ORF">FJZ00_12290</name>
</gene>
<dbReference type="EMBL" id="VGJX01000781">
    <property type="protein sequence ID" value="MBM3275925.1"/>
    <property type="molecule type" value="Genomic_DNA"/>
</dbReference>
<dbReference type="AlphaFoldDB" id="A0A937X887"/>
<name>A0A937X887_9BACT</name>
<feature type="region of interest" description="Disordered" evidence="1">
    <location>
        <begin position="1"/>
        <end position="35"/>
    </location>
</feature>
<feature type="compositionally biased region" description="Gly residues" evidence="1">
    <location>
        <begin position="1"/>
        <end position="16"/>
    </location>
</feature>
<evidence type="ECO:0000313" key="4">
    <source>
        <dbReference type="Proteomes" id="UP000703893"/>
    </source>
</evidence>
<evidence type="ECO:0000259" key="2">
    <source>
        <dbReference type="PROSITE" id="PS50035"/>
    </source>
</evidence>
<dbReference type="PANTHER" id="PTHR21248">
    <property type="entry name" value="CARDIOLIPIN SYNTHASE"/>
    <property type="match status" value="1"/>
</dbReference>
<dbReference type="InterPro" id="IPR001736">
    <property type="entry name" value="PLipase_D/transphosphatidylase"/>
</dbReference>
<dbReference type="GO" id="GO:0032049">
    <property type="term" value="P:cardiolipin biosynthetic process"/>
    <property type="evidence" value="ECO:0007669"/>
    <property type="project" value="UniProtKB-ARBA"/>
</dbReference>